<protein>
    <submittedName>
        <fullName evidence="1">Putative cell surface glycoprotein</fullName>
    </submittedName>
</protein>
<name>A0A151Z339_TIELA</name>
<comment type="caution">
    <text evidence="1">The sequence shown here is derived from an EMBL/GenBank/DDBJ whole genome shotgun (WGS) entry which is preliminary data.</text>
</comment>
<organism evidence="1 2">
    <name type="scientific">Tieghemostelium lacteum</name>
    <name type="common">Slime mold</name>
    <name type="synonym">Dictyostelium lacteum</name>
    <dbReference type="NCBI Taxonomy" id="361077"/>
    <lineage>
        <taxon>Eukaryota</taxon>
        <taxon>Amoebozoa</taxon>
        <taxon>Evosea</taxon>
        <taxon>Eumycetozoa</taxon>
        <taxon>Dictyostelia</taxon>
        <taxon>Dictyosteliales</taxon>
        <taxon>Raperosteliaceae</taxon>
        <taxon>Tieghemostelium</taxon>
    </lineage>
</organism>
<reference evidence="1 2" key="1">
    <citation type="submission" date="2015-12" db="EMBL/GenBank/DDBJ databases">
        <title>Dictyostelia acquired genes for synthesis and detection of signals that induce cell-type specialization by lateral gene transfer from prokaryotes.</title>
        <authorList>
            <person name="Gloeckner G."/>
            <person name="Schaap P."/>
        </authorList>
    </citation>
    <scope>NUCLEOTIDE SEQUENCE [LARGE SCALE GENOMIC DNA]</scope>
    <source>
        <strain evidence="1 2">TK</strain>
    </source>
</reference>
<dbReference type="EMBL" id="LODT01000051">
    <property type="protein sequence ID" value="KYQ88370.1"/>
    <property type="molecule type" value="Genomic_DNA"/>
</dbReference>
<accession>A0A151Z339</accession>
<dbReference type="Proteomes" id="UP000076078">
    <property type="component" value="Unassembled WGS sequence"/>
</dbReference>
<proteinExistence type="predicted"/>
<keyword evidence="2" id="KW-1185">Reference proteome</keyword>
<evidence type="ECO:0000313" key="1">
    <source>
        <dbReference type="EMBL" id="KYQ88370.1"/>
    </source>
</evidence>
<dbReference type="InParanoid" id="A0A151Z339"/>
<gene>
    <name evidence="1" type="ORF">DLAC_11068</name>
</gene>
<dbReference type="AlphaFoldDB" id="A0A151Z339"/>
<evidence type="ECO:0000313" key="2">
    <source>
        <dbReference type="Proteomes" id="UP000076078"/>
    </source>
</evidence>
<sequence length="564" mass="64617">MKIPNTTTINILNNIVNIRHNEKVVYLNSIEYLYAFIRKFTLISKEWNEKVIPKLCPRNPFILDNYNRIEKSQLEFLIKSKIQFQVYLNLNIVNELDDLKTLIKDRVSTLHLSTVPNHFVVTGYPNLKSLLLSISESDQLEDLDDKNLEKHGIKLDLSLSPSDGLVDSRIHEYIFNMKALSSFQLYDYHKDFIVLPNAPFYKTLKSLSLISVFFDEYNHLEQLFKNLEITEEIYISSLSFISYPENMNEMLLDCLSNIKITPTISNLTVEGVTATPWSSLIKLFNSLVSLKKFSMSTECFEPDSEELLISQQTLDLLSLVTFEPSTCILPKISSLKCKSLIVSDLSNPDMILDDLFPSPLLSNLMEFKFHNLNQFNSYSHNLSEFFNSLIRFNSENLKSIEVELGTNFYGNALVESISKNSNLKWLTIISSDINSLVNLLKSLPLSIEYIKVNVLQVQKFEDFNTIVPHLQCNQSLKVFVIGDIQPSILTNNISYMPMCIEILSKNNHLSTLILPYSTMSTATNSDLESLEHILKSNTNLSHLYSSDKRVVSLMNKYLCLGGHE</sequence>